<name>A0ABN2RH10_9MICO</name>
<accession>A0ABN2RH10</accession>
<keyword evidence="2" id="KW-1185">Reference proteome</keyword>
<protein>
    <submittedName>
        <fullName evidence="1">Uncharacterized protein</fullName>
    </submittedName>
</protein>
<dbReference type="EMBL" id="BAAAOG010000010">
    <property type="protein sequence ID" value="GAA1968530.1"/>
    <property type="molecule type" value="Genomic_DNA"/>
</dbReference>
<reference evidence="1 2" key="1">
    <citation type="journal article" date="2019" name="Int. J. Syst. Evol. Microbiol.">
        <title>The Global Catalogue of Microorganisms (GCM) 10K type strain sequencing project: providing services to taxonomists for standard genome sequencing and annotation.</title>
        <authorList>
            <consortium name="The Broad Institute Genomics Platform"/>
            <consortium name="The Broad Institute Genome Sequencing Center for Infectious Disease"/>
            <person name="Wu L."/>
            <person name="Ma J."/>
        </authorList>
    </citation>
    <scope>NUCLEOTIDE SEQUENCE [LARGE SCALE GENOMIC DNA]</scope>
    <source>
        <strain evidence="1 2">JCM 14901</strain>
    </source>
</reference>
<proteinExistence type="predicted"/>
<dbReference type="Proteomes" id="UP001499933">
    <property type="component" value="Unassembled WGS sequence"/>
</dbReference>
<evidence type="ECO:0000313" key="1">
    <source>
        <dbReference type="EMBL" id="GAA1968530.1"/>
    </source>
</evidence>
<gene>
    <name evidence="1" type="ORF">GCM10009776_34530</name>
</gene>
<comment type="caution">
    <text evidence="1">The sequence shown here is derived from an EMBL/GenBank/DDBJ whole genome shotgun (WGS) entry which is preliminary data.</text>
</comment>
<organism evidence="1 2">
    <name type="scientific">Microbacterium deminutum</name>
    <dbReference type="NCBI Taxonomy" id="344164"/>
    <lineage>
        <taxon>Bacteria</taxon>
        <taxon>Bacillati</taxon>
        <taxon>Actinomycetota</taxon>
        <taxon>Actinomycetes</taxon>
        <taxon>Micrococcales</taxon>
        <taxon>Microbacteriaceae</taxon>
        <taxon>Microbacterium</taxon>
    </lineage>
</organism>
<evidence type="ECO:0000313" key="2">
    <source>
        <dbReference type="Proteomes" id="UP001499933"/>
    </source>
</evidence>
<sequence length="41" mass="4754">MRTGAHIGVAKKLYDEARKPEKQRRIKHAVAAARERRARRA</sequence>